<evidence type="ECO:0008006" key="2">
    <source>
        <dbReference type="Google" id="ProtNLM"/>
    </source>
</evidence>
<organism evidence="1">
    <name type="scientific">marine sediment metagenome</name>
    <dbReference type="NCBI Taxonomy" id="412755"/>
    <lineage>
        <taxon>unclassified sequences</taxon>
        <taxon>metagenomes</taxon>
        <taxon>ecological metagenomes</taxon>
    </lineage>
</organism>
<name>A0A0F9L365_9ZZZZ</name>
<gene>
    <name evidence="1" type="ORF">LCGC14_1563290</name>
</gene>
<accession>A0A0F9L365</accession>
<comment type="caution">
    <text evidence="1">The sequence shown here is derived from an EMBL/GenBank/DDBJ whole genome shotgun (WGS) entry which is preliminary data.</text>
</comment>
<sequence length="326" mass="35592">MAPKIISHTIPSVTGVTSITVIEAFNAAMSNAVIECYDTSLSLGDSITFDIGYSGDSGKIFTGYVRNIETELVGAKNRIVCEDELAKASDYFMASSDPNIPFDRSNIDTADLIEDILNEAQITSFSDDTTLSVTWGTQGSVSFNLATAWQACKTIIDALAWHLYASRTGTAHLTEAKPYAEGGESITFTWNVGTDNIMNINHTKSTEKLRNRVVVYGREGVTATASISSAFLPAGFFKTAVLASQLFDTNSFAQNVADVNLELLNRLTEGLTMTVEGDYTIEPRKWATVTVVDADISMDITGDWFIYQVEHRIDQSGYLCNVTLTR</sequence>
<dbReference type="EMBL" id="LAZR01012099">
    <property type="protein sequence ID" value="KKM42210.1"/>
    <property type="molecule type" value="Genomic_DNA"/>
</dbReference>
<dbReference type="AlphaFoldDB" id="A0A0F9L365"/>
<proteinExistence type="predicted"/>
<reference evidence="1" key="1">
    <citation type="journal article" date="2015" name="Nature">
        <title>Complex archaea that bridge the gap between prokaryotes and eukaryotes.</title>
        <authorList>
            <person name="Spang A."/>
            <person name="Saw J.H."/>
            <person name="Jorgensen S.L."/>
            <person name="Zaremba-Niedzwiedzka K."/>
            <person name="Martijn J."/>
            <person name="Lind A.E."/>
            <person name="van Eijk R."/>
            <person name="Schleper C."/>
            <person name="Guy L."/>
            <person name="Ettema T.J."/>
        </authorList>
    </citation>
    <scope>NUCLEOTIDE SEQUENCE</scope>
</reference>
<protein>
    <recommendedName>
        <fullName evidence="2">Tip attachment protein J domain-containing protein</fullName>
    </recommendedName>
</protein>
<evidence type="ECO:0000313" key="1">
    <source>
        <dbReference type="EMBL" id="KKM42210.1"/>
    </source>
</evidence>